<organism evidence="2 3">
    <name type="scientific">Halocatena marina</name>
    <dbReference type="NCBI Taxonomy" id="2934937"/>
    <lineage>
        <taxon>Archaea</taxon>
        <taxon>Methanobacteriati</taxon>
        <taxon>Methanobacteriota</taxon>
        <taxon>Stenosarchaea group</taxon>
        <taxon>Halobacteria</taxon>
        <taxon>Halobacteriales</taxon>
        <taxon>Natronomonadaceae</taxon>
        <taxon>Halocatena</taxon>
    </lineage>
</organism>
<name>A0ABD5YSV7_9EURY</name>
<sequence length="124" mass="13778">MANEAYETIDEAPTDGIIEGTPERLPTNNSLSIAVYNNLTRVFTGMIDSNEARDTVVVNRDVDVNRSISTETVKHSKRAINDSAKAPNPETAHEFEARRRWVQSASGERNALVDAFNESRSDLQ</sequence>
<proteinExistence type="predicted"/>
<feature type="region of interest" description="Disordered" evidence="1">
    <location>
        <begin position="73"/>
        <end position="103"/>
    </location>
</feature>
<dbReference type="RefSeq" id="WP_248909840.1">
    <property type="nucleotide sequence ID" value="NZ_CP109980.1"/>
</dbReference>
<evidence type="ECO:0000313" key="2">
    <source>
        <dbReference type="EMBL" id="MFC7192288.1"/>
    </source>
</evidence>
<dbReference type="GeneID" id="76201960"/>
<feature type="region of interest" description="Disordered" evidence="1">
    <location>
        <begin position="1"/>
        <end position="23"/>
    </location>
</feature>
<accession>A0ABD5YSV7</accession>
<keyword evidence="3" id="KW-1185">Reference proteome</keyword>
<evidence type="ECO:0000256" key="1">
    <source>
        <dbReference type="SAM" id="MobiDB-lite"/>
    </source>
</evidence>
<dbReference type="Proteomes" id="UP001596417">
    <property type="component" value="Unassembled WGS sequence"/>
</dbReference>
<dbReference type="AlphaFoldDB" id="A0ABD5YSV7"/>
<dbReference type="EMBL" id="JBHTAX010000004">
    <property type="protein sequence ID" value="MFC7192288.1"/>
    <property type="molecule type" value="Genomic_DNA"/>
</dbReference>
<gene>
    <name evidence="2" type="ORF">ACFQL7_22370</name>
</gene>
<reference evidence="2 3" key="1">
    <citation type="journal article" date="2019" name="Int. J. Syst. Evol. Microbiol.">
        <title>The Global Catalogue of Microorganisms (GCM) 10K type strain sequencing project: providing services to taxonomists for standard genome sequencing and annotation.</title>
        <authorList>
            <consortium name="The Broad Institute Genomics Platform"/>
            <consortium name="The Broad Institute Genome Sequencing Center for Infectious Disease"/>
            <person name="Wu L."/>
            <person name="Ma J."/>
        </authorList>
    </citation>
    <scope>NUCLEOTIDE SEQUENCE [LARGE SCALE GENOMIC DNA]</scope>
    <source>
        <strain evidence="2 3">RDMS1</strain>
    </source>
</reference>
<evidence type="ECO:0000313" key="3">
    <source>
        <dbReference type="Proteomes" id="UP001596417"/>
    </source>
</evidence>
<protein>
    <submittedName>
        <fullName evidence="2">Uncharacterized protein</fullName>
    </submittedName>
</protein>
<comment type="caution">
    <text evidence="2">The sequence shown here is derived from an EMBL/GenBank/DDBJ whole genome shotgun (WGS) entry which is preliminary data.</text>
</comment>